<keyword evidence="5 6" id="KW-0472">Membrane</keyword>
<dbReference type="SMART" id="SM00155">
    <property type="entry name" value="PLDc"/>
    <property type="match status" value="2"/>
</dbReference>
<dbReference type="InterPro" id="IPR027379">
    <property type="entry name" value="CLS_N"/>
</dbReference>
<dbReference type="PROSITE" id="PS50035">
    <property type="entry name" value="PLD"/>
    <property type="match status" value="2"/>
</dbReference>
<accession>A0A2W5KCW0</accession>
<dbReference type="GO" id="GO:0005886">
    <property type="term" value="C:plasma membrane"/>
    <property type="evidence" value="ECO:0007669"/>
    <property type="project" value="UniProtKB-SubCell"/>
</dbReference>
<gene>
    <name evidence="8" type="ORF">DI564_11475</name>
</gene>
<evidence type="ECO:0000256" key="6">
    <source>
        <dbReference type="SAM" id="Phobius"/>
    </source>
</evidence>
<evidence type="ECO:0000256" key="2">
    <source>
        <dbReference type="ARBA" id="ARBA00022475"/>
    </source>
</evidence>
<feature type="domain" description="PLD phosphodiesterase" evidence="7">
    <location>
        <begin position="379"/>
        <end position="406"/>
    </location>
</feature>
<evidence type="ECO:0000313" key="8">
    <source>
        <dbReference type="EMBL" id="PZQ13504.1"/>
    </source>
</evidence>
<comment type="caution">
    <text evidence="8">The sequence shown here is derived from an EMBL/GenBank/DDBJ whole genome shotgun (WGS) entry which is preliminary data.</text>
</comment>
<dbReference type="SUPFAM" id="SSF56024">
    <property type="entry name" value="Phospholipase D/nuclease"/>
    <property type="match status" value="2"/>
</dbReference>
<dbReference type="Pfam" id="PF13091">
    <property type="entry name" value="PLDc_2"/>
    <property type="match status" value="2"/>
</dbReference>
<evidence type="ECO:0000259" key="7">
    <source>
        <dbReference type="PROSITE" id="PS50035"/>
    </source>
</evidence>
<dbReference type="GO" id="GO:0032049">
    <property type="term" value="P:cardiolipin biosynthetic process"/>
    <property type="evidence" value="ECO:0007669"/>
    <property type="project" value="UniProtKB-ARBA"/>
</dbReference>
<evidence type="ECO:0000256" key="3">
    <source>
        <dbReference type="ARBA" id="ARBA00022692"/>
    </source>
</evidence>
<dbReference type="PANTHER" id="PTHR21248">
    <property type="entry name" value="CARDIOLIPIN SYNTHASE"/>
    <property type="match status" value="1"/>
</dbReference>
<dbReference type="Proteomes" id="UP000249046">
    <property type="component" value="Unassembled WGS sequence"/>
</dbReference>
<name>A0A2W5KCW0_9GAMM</name>
<proteinExistence type="predicted"/>
<dbReference type="GO" id="GO:0008808">
    <property type="term" value="F:cardiolipin synthase activity"/>
    <property type="evidence" value="ECO:0007669"/>
    <property type="project" value="TreeGrafter"/>
</dbReference>
<evidence type="ECO:0000256" key="4">
    <source>
        <dbReference type="ARBA" id="ARBA00022989"/>
    </source>
</evidence>
<keyword evidence="2" id="KW-1003">Cell membrane</keyword>
<feature type="transmembrane region" description="Helical" evidence="6">
    <location>
        <begin position="6"/>
        <end position="23"/>
    </location>
</feature>
<organism evidence="8 9">
    <name type="scientific">Rhodanobacter denitrificans</name>
    <dbReference type="NCBI Taxonomy" id="666685"/>
    <lineage>
        <taxon>Bacteria</taxon>
        <taxon>Pseudomonadati</taxon>
        <taxon>Pseudomonadota</taxon>
        <taxon>Gammaproteobacteria</taxon>
        <taxon>Lysobacterales</taxon>
        <taxon>Rhodanobacteraceae</taxon>
        <taxon>Rhodanobacter</taxon>
    </lineage>
</organism>
<comment type="subcellular location">
    <subcellularLocation>
        <location evidence="1">Cell membrane</location>
        <topology evidence="1">Multi-pass membrane protein</topology>
    </subcellularLocation>
</comment>
<keyword evidence="4 6" id="KW-1133">Transmembrane helix</keyword>
<evidence type="ECO:0000256" key="1">
    <source>
        <dbReference type="ARBA" id="ARBA00004651"/>
    </source>
</evidence>
<sequence length="463" mass="49119">MATPWLSWHALAVIGALLVYVMVTRLRGDRRPPVAAIAWVLALLLAPYLALPLYLIFGGRKQRPATPRPAQAAAADEHWTAAYARGFGLAGPAAGALRFHADGAASMQALIALIGSARATLDLATFVFAADADGERVAAALIDRHRAGVRVRVLIDGAGLLLARRGIVAQLRRAGVEVRVFQPPWVLRIGQARNLRNHRKWTIADGARVWMGGRNLAAEYFSSDRGGPPWTDLSFELDGAIGAVVAQQCARDWVRGDAATRRAIDAGTGAPASITPVDASVPATGDDGLLFVPSGPDQAEDTVLALLDAACARARERIVAVTPYFVPDAGLLQALRLACLRGVTLDLVVPARSNHRIADLARSRALRSLAAAGARIHLTAGMVHAKAIVFDDALGLAGSVNLDTRSLLLNYESMLLFRSAAPIAWLSDWILAQATAAQPYVAVEPSLARDVGEGLLLALTFEV</sequence>
<keyword evidence="3 6" id="KW-0812">Transmembrane</keyword>
<feature type="domain" description="PLD phosphodiesterase" evidence="7">
    <location>
        <begin position="193"/>
        <end position="220"/>
    </location>
</feature>
<evidence type="ECO:0000256" key="5">
    <source>
        <dbReference type="ARBA" id="ARBA00023136"/>
    </source>
</evidence>
<dbReference type="Gene3D" id="3.30.870.10">
    <property type="entry name" value="Endonuclease Chain A"/>
    <property type="match status" value="2"/>
</dbReference>
<evidence type="ECO:0000313" key="9">
    <source>
        <dbReference type="Proteomes" id="UP000249046"/>
    </source>
</evidence>
<dbReference type="InterPro" id="IPR001736">
    <property type="entry name" value="PLipase_D/transphosphatidylase"/>
</dbReference>
<reference evidence="8 9" key="1">
    <citation type="submission" date="2017-08" db="EMBL/GenBank/DDBJ databases">
        <title>Infants hospitalized years apart are colonized by the same room-sourced microbial strains.</title>
        <authorList>
            <person name="Brooks B."/>
            <person name="Olm M.R."/>
            <person name="Firek B.A."/>
            <person name="Baker R."/>
            <person name="Thomas B.C."/>
            <person name="Morowitz M.J."/>
            <person name="Banfield J.F."/>
        </authorList>
    </citation>
    <scope>NUCLEOTIDE SEQUENCE [LARGE SCALE GENOMIC DNA]</scope>
    <source>
        <strain evidence="8">S2_005_003_R2_42</strain>
    </source>
</reference>
<dbReference type="EMBL" id="QFPO01000009">
    <property type="protein sequence ID" value="PZQ13504.1"/>
    <property type="molecule type" value="Genomic_DNA"/>
</dbReference>
<feature type="transmembrane region" description="Helical" evidence="6">
    <location>
        <begin position="35"/>
        <end position="57"/>
    </location>
</feature>
<dbReference type="PANTHER" id="PTHR21248:SF22">
    <property type="entry name" value="PHOSPHOLIPASE D"/>
    <property type="match status" value="1"/>
</dbReference>
<dbReference type="Pfam" id="PF13396">
    <property type="entry name" value="PLDc_N"/>
    <property type="match status" value="1"/>
</dbReference>
<dbReference type="InterPro" id="IPR025202">
    <property type="entry name" value="PLD-like_dom"/>
</dbReference>
<protein>
    <submittedName>
        <fullName evidence="8">Phospholipase</fullName>
    </submittedName>
</protein>
<dbReference type="AlphaFoldDB" id="A0A2W5KCW0"/>